<dbReference type="Proteomes" id="UP000365824">
    <property type="component" value="Unassembled WGS sequence"/>
</dbReference>
<dbReference type="Proteomes" id="UP000435985">
    <property type="component" value="Unassembled WGS sequence"/>
</dbReference>
<organism evidence="4 5">
    <name type="scientific">Bacteroides ovatus</name>
    <dbReference type="NCBI Taxonomy" id="28116"/>
    <lineage>
        <taxon>Bacteria</taxon>
        <taxon>Pseudomonadati</taxon>
        <taxon>Bacteroidota</taxon>
        <taxon>Bacteroidia</taxon>
        <taxon>Bacteroidales</taxon>
        <taxon>Bacteroidaceae</taxon>
        <taxon>Bacteroides</taxon>
    </lineage>
</organism>
<evidence type="ECO:0000313" key="1">
    <source>
        <dbReference type="EMBL" id="KAA3928831.1"/>
    </source>
</evidence>
<name>A0A139KX87_BACOV</name>
<proteinExistence type="predicted"/>
<evidence type="ECO:0000313" key="3">
    <source>
        <dbReference type="EMBL" id="MDC2745397.1"/>
    </source>
</evidence>
<protein>
    <submittedName>
        <fullName evidence="4">DUF4248 domain-containing protein</fullName>
    </submittedName>
</protein>
<reference evidence="6 7" key="2">
    <citation type="journal article" date="2019" name="Nat. Med.">
        <title>A library of human gut bacterial isolates paired with longitudinal multiomics data enables mechanistic microbiome research.</title>
        <authorList>
            <person name="Poyet M."/>
            <person name="Groussin M."/>
            <person name="Gibbons S.M."/>
            <person name="Avila-Pacheco J."/>
            <person name="Jiang X."/>
            <person name="Kearney S.M."/>
            <person name="Perrotta A.R."/>
            <person name="Berdy B."/>
            <person name="Zhao S."/>
            <person name="Lieberman T.D."/>
            <person name="Swanson P.K."/>
            <person name="Smith M."/>
            <person name="Roesemann S."/>
            <person name="Alexander J.E."/>
            <person name="Rich S.A."/>
            <person name="Livny J."/>
            <person name="Vlamakis H."/>
            <person name="Clish C."/>
            <person name="Bullock K."/>
            <person name="Deik A."/>
            <person name="Scott J."/>
            <person name="Pierce K.A."/>
            <person name="Xavier R.J."/>
            <person name="Alm E.J."/>
        </authorList>
    </citation>
    <scope>NUCLEOTIDE SEQUENCE [LARGE SCALE GENOMIC DNA]</scope>
    <source>
        <strain evidence="2 7">BIOML-A14</strain>
        <strain evidence="1 6">BIOML-A160</strain>
    </source>
</reference>
<dbReference type="EMBL" id="JAQNZF010000055">
    <property type="protein sequence ID" value="MDC2745397.1"/>
    <property type="molecule type" value="Genomic_DNA"/>
</dbReference>
<dbReference type="GeneID" id="69479669"/>
<dbReference type="Proteomes" id="UP000266492">
    <property type="component" value="Unassembled WGS sequence"/>
</dbReference>
<dbReference type="EMBL" id="VWFO01000006">
    <property type="protein sequence ID" value="KAA4665297.1"/>
    <property type="molecule type" value="Genomic_DNA"/>
</dbReference>
<evidence type="ECO:0000313" key="6">
    <source>
        <dbReference type="Proteomes" id="UP000365824"/>
    </source>
</evidence>
<dbReference type="RefSeq" id="WP_004311607.1">
    <property type="nucleotide sequence ID" value="NZ_CAKJYZ010000002.1"/>
</dbReference>
<reference evidence="3" key="3">
    <citation type="submission" date="2022-10" db="EMBL/GenBank/DDBJ databases">
        <title>Human gut microbiome strain richness.</title>
        <authorList>
            <person name="Chen-Liaw A."/>
        </authorList>
    </citation>
    <scope>NUCLEOTIDE SEQUENCE</scope>
    <source>
        <strain evidence="3">BSD2780120875st1_E1_BSD2780120875_150330</strain>
    </source>
</reference>
<sequence>MKTKNKILPEQEEEKTFQYRTYGKGELALLYLPNILQQSAVDRFNEWIEAAPGLKERLLATGMNPRSRYYTPAQVRLIVEVLQEP</sequence>
<dbReference type="Proteomes" id="UP001219389">
    <property type="component" value="Unassembled WGS sequence"/>
</dbReference>
<dbReference type="EMBL" id="QRVZ01000007">
    <property type="protein sequence ID" value="RGS84139.1"/>
    <property type="molecule type" value="Genomic_DNA"/>
</dbReference>
<dbReference type="EMBL" id="VWLB01000015">
    <property type="protein sequence ID" value="KAA3928831.1"/>
    <property type="molecule type" value="Genomic_DNA"/>
</dbReference>
<dbReference type="Pfam" id="PF14053">
    <property type="entry name" value="DUF4248"/>
    <property type="match status" value="1"/>
</dbReference>
<evidence type="ECO:0000313" key="7">
    <source>
        <dbReference type="Proteomes" id="UP000435985"/>
    </source>
</evidence>
<evidence type="ECO:0000313" key="2">
    <source>
        <dbReference type="EMBL" id="KAA4665297.1"/>
    </source>
</evidence>
<comment type="caution">
    <text evidence="4">The sequence shown here is derived from an EMBL/GenBank/DDBJ whole genome shotgun (WGS) entry which is preliminary data.</text>
</comment>
<dbReference type="InterPro" id="IPR025342">
    <property type="entry name" value="DUF4248"/>
</dbReference>
<reference evidence="4 5" key="1">
    <citation type="submission" date="2018-08" db="EMBL/GenBank/DDBJ databases">
        <title>A genome reference for cultivated species of the human gut microbiota.</title>
        <authorList>
            <person name="Zou Y."/>
            <person name="Xue W."/>
            <person name="Luo G."/>
        </authorList>
    </citation>
    <scope>NUCLEOTIDE SEQUENCE [LARGE SCALE GENOMIC DNA]</scope>
    <source>
        <strain evidence="4 5">AF20-9LB</strain>
    </source>
</reference>
<evidence type="ECO:0000313" key="4">
    <source>
        <dbReference type="EMBL" id="RGS84139.1"/>
    </source>
</evidence>
<dbReference type="AlphaFoldDB" id="A0A139KX87"/>
<evidence type="ECO:0000313" key="5">
    <source>
        <dbReference type="Proteomes" id="UP000266492"/>
    </source>
</evidence>
<accession>A0A139KX87</accession>
<gene>
    <name evidence="4" type="ORF">DWX70_10950</name>
    <name evidence="2" type="ORF">F3B98_06615</name>
    <name evidence="1" type="ORF">F3F25_10605</name>
    <name evidence="3" type="ORF">PO382_24700</name>
</gene>